<keyword evidence="2" id="KW-1185">Reference proteome</keyword>
<sequence>MLGIAAGKAQKSRSICKSHDQMILSGLFHTKKFSCDLSIETGLPSSPDTLDEMNMQCNGSFLRYHFATVIFSVA</sequence>
<organism evidence="1 2">
    <name type="scientific">Hibiscus sabdariffa</name>
    <name type="common">roselle</name>
    <dbReference type="NCBI Taxonomy" id="183260"/>
    <lineage>
        <taxon>Eukaryota</taxon>
        <taxon>Viridiplantae</taxon>
        <taxon>Streptophyta</taxon>
        <taxon>Embryophyta</taxon>
        <taxon>Tracheophyta</taxon>
        <taxon>Spermatophyta</taxon>
        <taxon>Magnoliopsida</taxon>
        <taxon>eudicotyledons</taxon>
        <taxon>Gunneridae</taxon>
        <taxon>Pentapetalae</taxon>
        <taxon>rosids</taxon>
        <taxon>malvids</taxon>
        <taxon>Malvales</taxon>
        <taxon>Malvaceae</taxon>
        <taxon>Malvoideae</taxon>
        <taxon>Hibiscus</taxon>
    </lineage>
</organism>
<evidence type="ECO:0000313" key="2">
    <source>
        <dbReference type="Proteomes" id="UP001396334"/>
    </source>
</evidence>
<name>A0ABR2RSS1_9ROSI</name>
<evidence type="ECO:0000313" key="1">
    <source>
        <dbReference type="EMBL" id="KAK9015757.1"/>
    </source>
</evidence>
<accession>A0ABR2RSS1</accession>
<dbReference type="EMBL" id="JBBPBN010000021">
    <property type="protein sequence ID" value="KAK9015757.1"/>
    <property type="molecule type" value="Genomic_DNA"/>
</dbReference>
<gene>
    <name evidence="1" type="ORF">V6N11_006851</name>
</gene>
<dbReference type="Proteomes" id="UP001396334">
    <property type="component" value="Unassembled WGS sequence"/>
</dbReference>
<protein>
    <submittedName>
        <fullName evidence="1">Uncharacterized protein</fullName>
    </submittedName>
</protein>
<proteinExistence type="predicted"/>
<reference evidence="1 2" key="1">
    <citation type="journal article" date="2024" name="G3 (Bethesda)">
        <title>Genome assembly of Hibiscus sabdariffa L. provides insights into metabolisms of medicinal natural products.</title>
        <authorList>
            <person name="Kim T."/>
        </authorList>
    </citation>
    <scope>NUCLEOTIDE SEQUENCE [LARGE SCALE GENOMIC DNA]</scope>
    <source>
        <strain evidence="1">TK-2024</strain>
        <tissue evidence="1">Old leaves</tissue>
    </source>
</reference>
<comment type="caution">
    <text evidence="1">The sequence shown here is derived from an EMBL/GenBank/DDBJ whole genome shotgun (WGS) entry which is preliminary data.</text>
</comment>